<keyword evidence="2" id="KW-1185">Reference proteome</keyword>
<name>A0ABZ1URQ3_9BURK</name>
<evidence type="ECO:0000313" key="2">
    <source>
        <dbReference type="Proteomes" id="UP000321323"/>
    </source>
</evidence>
<reference evidence="1 2" key="1">
    <citation type="journal article" date="2019" name="Int. J. Syst. Evol. Microbiol.">
        <title>The Draft Whole-Genome Sequence of the Antibiotic Producer Empedobacter haloabium ATCC 31962 Provides Indications for Its Taxonomic Reclassification.</title>
        <authorList>
            <person name="Miess H."/>
            <person name="Arlt P."/>
            <person name="Apel A.K."/>
            <person name="Weber T."/>
            <person name="Nieselt K."/>
            <person name="Hanssen F."/>
            <person name="Czemmel S."/>
            <person name="Nahnsen S."/>
            <person name="Gross H."/>
        </authorList>
    </citation>
    <scope>NUCLEOTIDE SEQUENCE [LARGE SCALE GENOMIC DNA]</scope>
    <source>
        <strain evidence="1 2">ATCC 31962</strain>
    </source>
</reference>
<protein>
    <submittedName>
        <fullName evidence="1">Type-F conjugative transfer system pilin assembly protein TrbC</fullName>
    </submittedName>
</protein>
<dbReference type="Proteomes" id="UP000321323">
    <property type="component" value="Chromosome"/>
</dbReference>
<evidence type="ECO:0000313" key="1">
    <source>
        <dbReference type="EMBL" id="WUR15387.1"/>
    </source>
</evidence>
<accession>A0ABZ1URQ3</accession>
<sequence>MRAAAANLLTTLLTTASVVICESARAQAGLTRQYNDSSQQSSADAARVSSTDLSALAAVYERAAGTVASQETGPALLILVSFSMPPASLVRLAEQARRVGAVLVLNGLKEDSLTATAQAVRQVFGAAGAPLQIDPRVFKHYGVTAVPAFLLRRASVSQPPCATEQCPADEYAMAVGDVSVGYALEQIAAVRPGWKPLTDTMRLQMEK</sequence>
<proteinExistence type="predicted"/>
<dbReference type="Pfam" id="PF09673">
    <property type="entry name" value="TrbC_Ftype"/>
    <property type="match status" value="1"/>
</dbReference>
<dbReference type="NCBIfam" id="TIGR02742">
    <property type="entry name" value="TrbC_Ftype"/>
    <property type="match status" value="1"/>
</dbReference>
<organism evidence="1 2">
    <name type="scientific">[Empedobacter] haloabium</name>
    <dbReference type="NCBI Taxonomy" id="592317"/>
    <lineage>
        <taxon>Bacteria</taxon>
        <taxon>Pseudomonadati</taxon>
        <taxon>Pseudomonadota</taxon>
        <taxon>Betaproteobacteria</taxon>
        <taxon>Burkholderiales</taxon>
        <taxon>Oxalobacteraceae</taxon>
        <taxon>Telluria group</taxon>
        <taxon>Telluria group incertae sedis</taxon>
    </lineage>
</organism>
<dbReference type="EMBL" id="CP136508">
    <property type="protein sequence ID" value="WUR15387.1"/>
    <property type="molecule type" value="Genomic_DNA"/>
</dbReference>
<dbReference type="InterPro" id="IPR014113">
    <property type="entry name" value="T4SS_TrbC_subgr"/>
</dbReference>
<dbReference type="InterPro" id="IPR019106">
    <property type="entry name" value="T4SS_TrbC"/>
</dbReference>
<gene>
    <name evidence="1" type="primary">trbC</name>
    <name evidence="1" type="ORF">E7V67_009880</name>
</gene>